<dbReference type="GO" id="GO:0006537">
    <property type="term" value="P:glutamate biosynthetic process"/>
    <property type="evidence" value="ECO:0007669"/>
    <property type="project" value="TreeGrafter"/>
</dbReference>
<keyword evidence="8" id="KW-1185">Reference proteome</keyword>
<name>A0A9J6RL74_9GAMM</name>
<feature type="binding site" evidence="6">
    <location>
        <position position="250"/>
    </location>
    <ligand>
        <name>substrate</name>
    </ligand>
</feature>
<dbReference type="GO" id="GO:0006543">
    <property type="term" value="P:L-glutamine catabolic process"/>
    <property type="evidence" value="ECO:0007669"/>
    <property type="project" value="TreeGrafter"/>
</dbReference>
<dbReference type="EMBL" id="JAPTGG010000004">
    <property type="protein sequence ID" value="MCZ0864935.1"/>
    <property type="molecule type" value="Genomic_DNA"/>
</dbReference>
<keyword evidence="4 6" id="KW-0378">Hydrolase</keyword>
<feature type="binding site" evidence="6">
    <location>
        <position position="268"/>
    </location>
    <ligand>
        <name>substrate</name>
    </ligand>
</feature>
<dbReference type="Gene3D" id="3.40.710.10">
    <property type="entry name" value="DD-peptidase/beta-lactamase superfamily"/>
    <property type="match status" value="1"/>
</dbReference>
<comment type="similarity">
    <text evidence="1 6">Belongs to the glutaminase family.</text>
</comment>
<reference evidence="7 8" key="1">
    <citation type="submission" date="2022-12" db="EMBL/GenBank/DDBJ databases">
        <title>Dasania phycosphaerae sp. nov., isolated from particulate material of the south coast of Korea.</title>
        <authorList>
            <person name="Jiang Y."/>
        </authorList>
    </citation>
    <scope>NUCLEOTIDE SEQUENCE [LARGE SCALE GENOMIC DNA]</scope>
    <source>
        <strain evidence="7 8">GY-19</strain>
    </source>
</reference>
<protein>
    <recommendedName>
        <fullName evidence="3 6">Glutaminase</fullName>
        <ecNumber evidence="3 6">3.5.1.2</ecNumber>
    </recommendedName>
</protein>
<comment type="caution">
    <text evidence="7">The sequence shown here is derived from an EMBL/GenBank/DDBJ whole genome shotgun (WGS) entry which is preliminary data.</text>
</comment>
<dbReference type="AlphaFoldDB" id="A0A9J6RL74"/>
<feature type="binding site" evidence="6">
    <location>
        <position position="73"/>
    </location>
    <ligand>
        <name>substrate</name>
    </ligand>
</feature>
<comment type="catalytic activity">
    <reaction evidence="5 6">
        <text>L-glutamine + H2O = L-glutamate + NH4(+)</text>
        <dbReference type="Rhea" id="RHEA:15889"/>
        <dbReference type="ChEBI" id="CHEBI:15377"/>
        <dbReference type="ChEBI" id="CHEBI:28938"/>
        <dbReference type="ChEBI" id="CHEBI:29985"/>
        <dbReference type="ChEBI" id="CHEBI:58359"/>
        <dbReference type="EC" id="3.5.1.2"/>
    </reaction>
</comment>
<dbReference type="FunFam" id="3.40.710.10:FF:000005">
    <property type="entry name" value="Glutaminase"/>
    <property type="match status" value="1"/>
</dbReference>
<evidence type="ECO:0000256" key="2">
    <source>
        <dbReference type="ARBA" id="ARBA00011881"/>
    </source>
</evidence>
<dbReference type="NCBIfam" id="NF002133">
    <property type="entry name" value="PRK00971.1-2"/>
    <property type="match status" value="1"/>
</dbReference>
<feature type="binding site" evidence="6">
    <location>
        <position position="123"/>
    </location>
    <ligand>
        <name>substrate</name>
    </ligand>
</feature>
<dbReference type="GO" id="GO:0004359">
    <property type="term" value="F:glutaminase activity"/>
    <property type="evidence" value="ECO:0007669"/>
    <property type="project" value="UniProtKB-UniRule"/>
</dbReference>
<dbReference type="PANTHER" id="PTHR12544:SF29">
    <property type="entry name" value="GLUTAMINASE"/>
    <property type="match status" value="1"/>
</dbReference>
<evidence type="ECO:0000313" key="7">
    <source>
        <dbReference type="EMBL" id="MCZ0864935.1"/>
    </source>
</evidence>
<dbReference type="HAMAP" id="MF_00313">
    <property type="entry name" value="Glutaminase"/>
    <property type="match status" value="1"/>
</dbReference>
<evidence type="ECO:0000256" key="6">
    <source>
        <dbReference type="HAMAP-Rule" id="MF_00313"/>
    </source>
</evidence>
<feature type="binding site" evidence="6">
    <location>
        <position position="174"/>
    </location>
    <ligand>
        <name>substrate</name>
    </ligand>
</feature>
<dbReference type="PANTHER" id="PTHR12544">
    <property type="entry name" value="GLUTAMINASE"/>
    <property type="match status" value="1"/>
</dbReference>
<comment type="subunit">
    <text evidence="2 6">Homotetramer.</text>
</comment>
<evidence type="ECO:0000256" key="1">
    <source>
        <dbReference type="ARBA" id="ARBA00011076"/>
    </source>
</evidence>
<dbReference type="InterPro" id="IPR012338">
    <property type="entry name" value="Beta-lactam/transpept-like"/>
</dbReference>
<dbReference type="RefSeq" id="WP_258331088.1">
    <property type="nucleotide sequence ID" value="NZ_JAPTGG010000004.1"/>
</dbReference>
<gene>
    <name evidence="6" type="primary">glsA</name>
    <name evidence="7" type="ORF">O0V09_06965</name>
</gene>
<dbReference type="EC" id="3.5.1.2" evidence="3 6"/>
<dbReference type="SUPFAM" id="SSF56601">
    <property type="entry name" value="beta-lactamase/transpeptidase-like"/>
    <property type="match status" value="1"/>
</dbReference>
<dbReference type="NCBIfam" id="NF002132">
    <property type="entry name" value="PRK00971.1-1"/>
    <property type="match status" value="1"/>
</dbReference>
<evidence type="ECO:0000256" key="4">
    <source>
        <dbReference type="ARBA" id="ARBA00022801"/>
    </source>
</evidence>
<dbReference type="Proteomes" id="UP001069090">
    <property type="component" value="Unassembled WGS sequence"/>
</dbReference>
<feature type="binding site" evidence="6">
    <location>
        <position position="167"/>
    </location>
    <ligand>
        <name>substrate</name>
    </ligand>
</feature>
<feature type="binding site" evidence="6">
    <location>
        <position position="198"/>
    </location>
    <ligand>
        <name>substrate</name>
    </ligand>
</feature>
<proteinExistence type="inferred from homology"/>
<evidence type="ECO:0000256" key="3">
    <source>
        <dbReference type="ARBA" id="ARBA00012918"/>
    </source>
</evidence>
<keyword evidence="6" id="KW-0007">Acetylation</keyword>
<evidence type="ECO:0000256" key="5">
    <source>
        <dbReference type="ARBA" id="ARBA00049534"/>
    </source>
</evidence>
<organism evidence="7 8">
    <name type="scientific">Dasania phycosphaerae</name>
    <dbReference type="NCBI Taxonomy" id="2950436"/>
    <lineage>
        <taxon>Bacteria</taxon>
        <taxon>Pseudomonadati</taxon>
        <taxon>Pseudomonadota</taxon>
        <taxon>Gammaproteobacteria</taxon>
        <taxon>Cellvibrionales</taxon>
        <taxon>Spongiibacteraceae</taxon>
        <taxon>Dasania</taxon>
    </lineage>
</organism>
<dbReference type="InterPro" id="IPR015868">
    <property type="entry name" value="Glutaminase"/>
</dbReference>
<evidence type="ECO:0000313" key="8">
    <source>
        <dbReference type="Proteomes" id="UP001069090"/>
    </source>
</evidence>
<accession>A0A9J6RL74</accession>
<dbReference type="NCBIfam" id="TIGR03814">
    <property type="entry name" value="Gln_ase"/>
    <property type="match status" value="1"/>
</dbReference>
<dbReference type="Pfam" id="PF04960">
    <property type="entry name" value="Glutaminase"/>
    <property type="match status" value="1"/>
</dbReference>
<sequence length="314" mass="34502">METKKTMIHSANYQAVFHEVVAELKNVADQGEVASYIPELSKVDPNKLGIHLSTTQKEQHSFGDADEAFSIQSIAKVFSLTLALKIIGKDLWKRVGVEPSGSPFNSLVQLEYEKGIPRNPFINAGAIVVCDILVSHLKNPKQDLLAFIRKTAGIASIDYSAKLADSEKQTGYRNYALANFMKDFGNIHNDVETVLDLYFHLCSIEMSCKDLTQAFLFLAAGGVNPMTGETVISQERTKRINSIMLTCGFYDEAGEFAFKTGLPGKSGVGGGIVAIHPGEFCIAVWSPKLNRRGNSYMGMRLLEAFTTKTKSSIF</sequence>